<dbReference type="InterPro" id="IPR036890">
    <property type="entry name" value="HATPase_C_sf"/>
</dbReference>
<reference evidence="1 2" key="1">
    <citation type="submission" date="2017-09" db="EMBL/GenBank/DDBJ databases">
        <title>Large-scale bioinformatics analysis of Bacillus genomes uncovers conserved roles of natural products in bacterial physiology.</title>
        <authorList>
            <consortium name="Agbiome Team Llc"/>
            <person name="Bleich R.M."/>
            <person name="Grubbs K.J."/>
            <person name="Santa Maria K.C."/>
            <person name="Allen S.E."/>
            <person name="Farag S."/>
            <person name="Shank E.A."/>
            <person name="Bowers A."/>
        </authorList>
    </citation>
    <scope>NUCLEOTIDE SEQUENCE [LARGE SCALE GENOMIC DNA]</scope>
    <source>
        <strain evidence="1 2">AFS010764</strain>
    </source>
</reference>
<evidence type="ECO:0000313" key="1">
    <source>
        <dbReference type="EMBL" id="PEM58811.1"/>
    </source>
</evidence>
<gene>
    <name evidence="1" type="ORF">CN611_04600</name>
</gene>
<accession>A0A1A9PWZ9</accession>
<keyword evidence="1" id="KW-0067">ATP-binding</keyword>
<keyword evidence="1" id="KW-0547">Nucleotide-binding</keyword>
<sequence length="111" mass="13322">MKSETCKSYWISFYIDLVIEYICEQLSLDIEKKIHVYKHVSAMQVVANQDLIEKVIVNYITNAIRYTPAKKDVIISTINKQKLKWRNKYFICYSKIEYRIQKPQSTMIWGF</sequence>
<comment type="caution">
    <text evidence="1">The sequence shown here is derived from an EMBL/GenBank/DDBJ whole genome shotgun (WGS) entry which is preliminary data.</text>
</comment>
<dbReference type="GO" id="GO:0005524">
    <property type="term" value="F:ATP binding"/>
    <property type="evidence" value="ECO:0007669"/>
    <property type="project" value="UniProtKB-KW"/>
</dbReference>
<dbReference type="RefSeq" id="WP_002099385.1">
    <property type="nucleotide sequence ID" value="NZ_CP015257.1"/>
</dbReference>
<proteinExistence type="predicted"/>
<dbReference type="Gene3D" id="3.30.565.10">
    <property type="entry name" value="Histidine kinase-like ATPase, C-terminal domain"/>
    <property type="match status" value="1"/>
</dbReference>
<name>A0A1A9PWZ9_9BACI</name>
<dbReference type="AlphaFoldDB" id="A0A1A9PWZ9"/>
<organism evidence="1 2">
    <name type="scientific">Bacillus wiedmannii</name>
    <dbReference type="NCBI Taxonomy" id="1890302"/>
    <lineage>
        <taxon>Bacteria</taxon>
        <taxon>Bacillati</taxon>
        <taxon>Bacillota</taxon>
        <taxon>Bacilli</taxon>
        <taxon>Bacillales</taxon>
        <taxon>Bacillaceae</taxon>
        <taxon>Bacillus</taxon>
        <taxon>Bacillus cereus group</taxon>
    </lineage>
</organism>
<dbReference type="SUPFAM" id="SSF55874">
    <property type="entry name" value="ATPase domain of HSP90 chaperone/DNA topoisomerase II/histidine kinase"/>
    <property type="match status" value="1"/>
</dbReference>
<dbReference type="EMBL" id="NUDL01000010">
    <property type="protein sequence ID" value="PEM58811.1"/>
    <property type="molecule type" value="Genomic_DNA"/>
</dbReference>
<evidence type="ECO:0000313" key="2">
    <source>
        <dbReference type="Proteomes" id="UP000220621"/>
    </source>
</evidence>
<protein>
    <submittedName>
        <fullName evidence="1">ATP-binding protein</fullName>
    </submittedName>
</protein>
<dbReference type="Proteomes" id="UP000220621">
    <property type="component" value="Unassembled WGS sequence"/>
</dbReference>